<reference evidence="2 3" key="1">
    <citation type="journal article" date="2017" name="Antonie Van Leeuwenhoek">
        <title>Rhizobium rhizosphaerae sp. nov., a novel species isolated from rice rhizosphere.</title>
        <authorList>
            <person name="Zhao J.J."/>
            <person name="Zhang J."/>
            <person name="Zhang R.J."/>
            <person name="Zhang C.W."/>
            <person name="Yin H.Q."/>
            <person name="Zhang X.X."/>
        </authorList>
    </citation>
    <scope>NUCLEOTIDE SEQUENCE [LARGE SCALE GENOMIC DNA]</scope>
    <source>
        <strain evidence="2 3">RD15</strain>
    </source>
</reference>
<evidence type="ECO:0000256" key="1">
    <source>
        <dbReference type="SAM" id="Phobius"/>
    </source>
</evidence>
<sequence length="68" mass="7158">MENASSVRNGLTGRLRSSNRMFLLVMAAGSILGVFIGGQLLGIVPSAVLLPGLALILVISAIKEWRHA</sequence>
<accession>A0ABX3P8A4</accession>
<feature type="transmembrane region" description="Helical" evidence="1">
    <location>
        <begin position="43"/>
        <end position="62"/>
    </location>
</feature>
<protein>
    <submittedName>
        <fullName evidence="2">Uncharacterized protein</fullName>
    </submittedName>
</protein>
<keyword evidence="1" id="KW-0472">Membrane</keyword>
<keyword evidence="3" id="KW-1185">Reference proteome</keyword>
<gene>
    <name evidence="2" type="ORF">BTR14_19015</name>
</gene>
<organism evidence="2 3">
    <name type="scientific">Xaviernesmea rhizosphaerae</name>
    <dbReference type="NCBI Taxonomy" id="1672749"/>
    <lineage>
        <taxon>Bacteria</taxon>
        <taxon>Pseudomonadati</taxon>
        <taxon>Pseudomonadota</taxon>
        <taxon>Alphaproteobacteria</taxon>
        <taxon>Hyphomicrobiales</taxon>
        <taxon>Rhizobiaceae</taxon>
        <taxon>Rhizobium/Agrobacterium group</taxon>
        <taxon>Xaviernesmea</taxon>
    </lineage>
</organism>
<keyword evidence="1" id="KW-0812">Transmembrane</keyword>
<keyword evidence="1" id="KW-1133">Transmembrane helix</keyword>
<dbReference type="RefSeq" id="WP_081177314.1">
    <property type="nucleotide sequence ID" value="NZ_MSPX01000020.1"/>
</dbReference>
<dbReference type="Proteomes" id="UP000192652">
    <property type="component" value="Unassembled WGS sequence"/>
</dbReference>
<evidence type="ECO:0000313" key="3">
    <source>
        <dbReference type="Proteomes" id="UP000192652"/>
    </source>
</evidence>
<dbReference type="EMBL" id="MSPX01000020">
    <property type="protein sequence ID" value="OQP84473.1"/>
    <property type="molecule type" value="Genomic_DNA"/>
</dbReference>
<evidence type="ECO:0000313" key="2">
    <source>
        <dbReference type="EMBL" id="OQP84473.1"/>
    </source>
</evidence>
<feature type="transmembrane region" description="Helical" evidence="1">
    <location>
        <begin position="21"/>
        <end position="37"/>
    </location>
</feature>
<comment type="caution">
    <text evidence="2">The sequence shown here is derived from an EMBL/GenBank/DDBJ whole genome shotgun (WGS) entry which is preliminary data.</text>
</comment>
<name>A0ABX3P8A4_9HYPH</name>
<proteinExistence type="predicted"/>